<dbReference type="InterPro" id="IPR050766">
    <property type="entry name" value="Bact_Lucif_Oxidored"/>
</dbReference>
<accession>A0ABU5IF18</accession>
<dbReference type="EMBL" id="JAXOJX010000021">
    <property type="protein sequence ID" value="MDZ5457722.1"/>
    <property type="molecule type" value="Genomic_DNA"/>
</dbReference>
<dbReference type="SUPFAM" id="SSF51679">
    <property type="entry name" value="Bacterial luciferase-like"/>
    <property type="match status" value="1"/>
</dbReference>
<evidence type="ECO:0000313" key="4">
    <source>
        <dbReference type="Proteomes" id="UP001293718"/>
    </source>
</evidence>
<proteinExistence type="predicted"/>
<dbReference type="PANTHER" id="PTHR30137:SF20">
    <property type="entry name" value="N-ACETYL-S-ALKYLCYSTEINE MONOOXYGENASE"/>
    <property type="match status" value="1"/>
</dbReference>
<dbReference type="RefSeq" id="WP_066338192.1">
    <property type="nucleotide sequence ID" value="NZ_JAXOJX010000021.1"/>
</dbReference>
<dbReference type="Pfam" id="PF00296">
    <property type="entry name" value="Bac_luciferase"/>
    <property type="match status" value="1"/>
</dbReference>
<feature type="domain" description="Luciferase-like" evidence="2">
    <location>
        <begin position="1"/>
        <end position="301"/>
    </location>
</feature>
<organism evidence="3 4">
    <name type="scientific">Azohydromonas lata</name>
    <dbReference type="NCBI Taxonomy" id="45677"/>
    <lineage>
        <taxon>Bacteria</taxon>
        <taxon>Pseudomonadati</taxon>
        <taxon>Pseudomonadota</taxon>
        <taxon>Betaproteobacteria</taxon>
        <taxon>Burkholderiales</taxon>
        <taxon>Sphaerotilaceae</taxon>
        <taxon>Azohydromonas</taxon>
    </lineage>
</organism>
<gene>
    <name evidence="3" type="ORF">SM757_14175</name>
</gene>
<dbReference type="Gene3D" id="3.20.20.30">
    <property type="entry name" value="Luciferase-like domain"/>
    <property type="match status" value="1"/>
</dbReference>
<evidence type="ECO:0000256" key="1">
    <source>
        <dbReference type="ARBA" id="ARBA00007789"/>
    </source>
</evidence>
<evidence type="ECO:0000313" key="3">
    <source>
        <dbReference type="EMBL" id="MDZ5457722.1"/>
    </source>
</evidence>
<keyword evidence="4" id="KW-1185">Reference proteome</keyword>
<name>A0ABU5IF18_9BURK</name>
<dbReference type="Proteomes" id="UP001293718">
    <property type="component" value="Unassembled WGS sequence"/>
</dbReference>
<dbReference type="GO" id="GO:0016491">
    <property type="term" value="F:oxidoreductase activity"/>
    <property type="evidence" value="ECO:0007669"/>
    <property type="project" value="UniProtKB-KW"/>
</dbReference>
<dbReference type="InterPro" id="IPR019949">
    <property type="entry name" value="CmoO-like"/>
</dbReference>
<reference evidence="3 4" key="1">
    <citation type="submission" date="2023-11" db="EMBL/GenBank/DDBJ databases">
        <title>Draft genome of Azohydromonas lata strain H1 (DSM1123), a polyhydroxyalkanoate producer.</title>
        <authorList>
            <person name="Traversa D."/>
            <person name="D'Addabbo P."/>
            <person name="Pazzani C."/>
            <person name="Manzari C."/>
            <person name="Chiara M."/>
            <person name="Scrascia M."/>
        </authorList>
    </citation>
    <scope>NUCLEOTIDE SEQUENCE [LARGE SCALE GENOMIC DNA]</scope>
    <source>
        <strain evidence="3 4">H1</strain>
    </source>
</reference>
<evidence type="ECO:0000259" key="2">
    <source>
        <dbReference type="Pfam" id="PF00296"/>
    </source>
</evidence>
<dbReference type="PANTHER" id="PTHR30137">
    <property type="entry name" value="LUCIFERASE-LIKE MONOOXYGENASE"/>
    <property type="match status" value="1"/>
</dbReference>
<dbReference type="EC" id="1.-.-.-" evidence="3"/>
<comment type="caution">
    <text evidence="3">The sequence shown here is derived from an EMBL/GenBank/DDBJ whole genome shotgun (WGS) entry which is preliminary data.</text>
</comment>
<dbReference type="InterPro" id="IPR036661">
    <property type="entry name" value="Luciferase-like_sf"/>
</dbReference>
<sequence>MKLSVLDQSVSLAGAGEDAALRDTLALAQHCEALGYERFWCSEHHNLPTIVGSAPEVLLAAIAARTTRIRLGSAGVMLPHYSAFKVAEQFRVLDALAPGRLDLGVGRAPGGDLRTARALNPNALASAEDFPQQVQALQAWVGGARHLGIAAHPLPPEGAGEERAPQLWVLGSSDYGAQLAAHLGLPYAFAYFFMDGQGVEQALHLYRTLYQPSARHAKPQATICVWALVAETDEQARHHALSRERWRLDRARGVLGPLLPPDEVARRGFTDAELQQLAPLRHKAFVGSPATVGRQLRSLAAALELDELVVNTWAFDPAVRRRSYALLAEEFNLLEGGA</sequence>
<dbReference type="NCBIfam" id="TIGR03558">
    <property type="entry name" value="oxido_grp_1"/>
    <property type="match status" value="1"/>
</dbReference>
<dbReference type="InterPro" id="IPR011251">
    <property type="entry name" value="Luciferase-like_dom"/>
</dbReference>
<comment type="similarity">
    <text evidence="1">To bacterial alkanal monooxygenase alpha and beta chains.</text>
</comment>
<keyword evidence="3" id="KW-0560">Oxidoreductase</keyword>
<protein>
    <submittedName>
        <fullName evidence="3">LLM class flavin-dependent oxidoreductase</fullName>
        <ecNumber evidence="3">1.-.-.-</ecNumber>
    </submittedName>
</protein>